<accession>A0A1J5SHX3</accession>
<evidence type="ECO:0000256" key="3">
    <source>
        <dbReference type="ARBA" id="ARBA00022452"/>
    </source>
</evidence>
<gene>
    <name evidence="7" type="primary">bepC_5</name>
    <name evidence="7" type="ORF">GALL_142540</name>
</gene>
<keyword evidence="6" id="KW-0998">Cell outer membrane</keyword>
<dbReference type="GO" id="GO:0015562">
    <property type="term" value="F:efflux transmembrane transporter activity"/>
    <property type="evidence" value="ECO:0007669"/>
    <property type="project" value="InterPro"/>
</dbReference>
<sequence>MKLRSIIRTALLASAAAGALSAAPAGSQESVPASLDLQSALRFALQNNFAIREARERIKQQEGVEIEVRAQEIPQVAATGSYNGNRKEISQYFPARSQSWAIALQARENLYAGGGVSASIRSNRYLREAAVLDLQSVINQQLLQVRTDFYSVLLNRQRIIVQEENVKLLEEQLKTAQSRFQAGAASNFEVLQAQVALANGRPPLIQARNDYRISIEVLRQDLGLVTDRGTDMNRMPDFVGTLSVGQPVSYDLSDALNAARSKRPEVLRIEKLVASGQQNVKVARSGYLPRLDAVAGYDWSMGNPTASWNDRSQGWTIGVQGQWNIFDGRATAGRVAQARSVLNQTRLSLDQTTLAVEVDVRRSYSSLQEAWELVESTGKVVQQAEEALRLANVRYSAGSATQLDVLTSQVALTQARLNQLSAYYGYNVALATLRTAMGEADTYAGGN</sequence>
<dbReference type="GO" id="GO:1990281">
    <property type="term" value="C:efflux pump complex"/>
    <property type="evidence" value="ECO:0007669"/>
    <property type="project" value="TreeGrafter"/>
</dbReference>
<dbReference type="GO" id="GO:0009279">
    <property type="term" value="C:cell outer membrane"/>
    <property type="evidence" value="ECO:0007669"/>
    <property type="project" value="UniProtKB-SubCell"/>
</dbReference>
<evidence type="ECO:0000313" key="7">
    <source>
        <dbReference type="EMBL" id="OIR03632.1"/>
    </source>
</evidence>
<dbReference type="EMBL" id="MLJW01000064">
    <property type="protein sequence ID" value="OIR03632.1"/>
    <property type="molecule type" value="Genomic_DNA"/>
</dbReference>
<keyword evidence="3" id="KW-1134">Transmembrane beta strand</keyword>
<keyword evidence="4" id="KW-0812">Transmembrane</keyword>
<dbReference type="InterPro" id="IPR051906">
    <property type="entry name" value="TolC-like"/>
</dbReference>
<dbReference type="SUPFAM" id="SSF56954">
    <property type="entry name" value="Outer membrane efflux proteins (OEP)"/>
    <property type="match status" value="1"/>
</dbReference>
<comment type="subcellular location">
    <subcellularLocation>
        <location evidence="1">Cell outer membrane</location>
    </subcellularLocation>
</comment>
<dbReference type="GO" id="GO:0015288">
    <property type="term" value="F:porin activity"/>
    <property type="evidence" value="ECO:0007669"/>
    <property type="project" value="TreeGrafter"/>
</dbReference>
<evidence type="ECO:0000256" key="6">
    <source>
        <dbReference type="ARBA" id="ARBA00023237"/>
    </source>
</evidence>
<name>A0A1J5SHX3_9ZZZZ</name>
<dbReference type="PANTHER" id="PTHR30026:SF20">
    <property type="entry name" value="OUTER MEMBRANE PROTEIN TOLC"/>
    <property type="match status" value="1"/>
</dbReference>
<dbReference type="Pfam" id="PF02321">
    <property type="entry name" value="OEP"/>
    <property type="match status" value="2"/>
</dbReference>
<dbReference type="PANTHER" id="PTHR30026">
    <property type="entry name" value="OUTER MEMBRANE PROTEIN TOLC"/>
    <property type="match status" value="1"/>
</dbReference>
<keyword evidence="5" id="KW-0472">Membrane</keyword>
<dbReference type="InterPro" id="IPR003423">
    <property type="entry name" value="OMP_efflux"/>
</dbReference>
<evidence type="ECO:0000256" key="4">
    <source>
        <dbReference type="ARBA" id="ARBA00022692"/>
    </source>
</evidence>
<organism evidence="7">
    <name type="scientific">mine drainage metagenome</name>
    <dbReference type="NCBI Taxonomy" id="410659"/>
    <lineage>
        <taxon>unclassified sequences</taxon>
        <taxon>metagenomes</taxon>
        <taxon>ecological metagenomes</taxon>
    </lineage>
</organism>
<reference evidence="7" key="1">
    <citation type="submission" date="2016-10" db="EMBL/GenBank/DDBJ databases">
        <title>Sequence of Gallionella enrichment culture.</title>
        <authorList>
            <person name="Poehlein A."/>
            <person name="Muehling M."/>
            <person name="Daniel R."/>
        </authorList>
    </citation>
    <scope>NUCLEOTIDE SEQUENCE</scope>
</reference>
<evidence type="ECO:0000256" key="5">
    <source>
        <dbReference type="ARBA" id="ARBA00023136"/>
    </source>
</evidence>
<evidence type="ECO:0000256" key="1">
    <source>
        <dbReference type="ARBA" id="ARBA00004442"/>
    </source>
</evidence>
<protein>
    <submittedName>
        <fullName evidence="7">Outer membrane efflux protein BepC</fullName>
    </submittedName>
</protein>
<evidence type="ECO:0000256" key="2">
    <source>
        <dbReference type="ARBA" id="ARBA00022448"/>
    </source>
</evidence>
<dbReference type="AlphaFoldDB" id="A0A1J5SHX3"/>
<keyword evidence="2" id="KW-0813">Transport</keyword>
<proteinExistence type="predicted"/>
<comment type="caution">
    <text evidence="7">The sequence shown here is derived from an EMBL/GenBank/DDBJ whole genome shotgun (WGS) entry which is preliminary data.</text>
</comment>
<dbReference type="Gene3D" id="1.20.1600.10">
    <property type="entry name" value="Outer membrane efflux proteins (OEP)"/>
    <property type="match status" value="1"/>
</dbReference>